<dbReference type="AlphaFoldDB" id="A0A0A9CMH1"/>
<protein>
    <submittedName>
        <fullName evidence="1">Chorismate synthase 2</fullName>
    </submittedName>
</protein>
<sequence>MHLHIDIHCMISGVQYSRVYAIIQNWCKTANYLAKPRIMVDEKESWRTIKGIFVRR</sequence>
<proteinExistence type="predicted"/>
<accession>A0A0A9CMH1</accession>
<reference evidence="1" key="1">
    <citation type="submission" date="2014-09" db="EMBL/GenBank/DDBJ databases">
        <authorList>
            <person name="Magalhaes I.L.F."/>
            <person name="Oliveira U."/>
            <person name="Santos F.R."/>
            <person name="Vidigal T.H.D.A."/>
            <person name="Brescovit A.D."/>
            <person name="Santos A.J."/>
        </authorList>
    </citation>
    <scope>NUCLEOTIDE SEQUENCE</scope>
    <source>
        <tissue evidence="1">Shoot tissue taken approximately 20 cm above the soil surface</tissue>
    </source>
</reference>
<organism evidence="1">
    <name type="scientific">Arundo donax</name>
    <name type="common">Giant reed</name>
    <name type="synonym">Donax arundinaceus</name>
    <dbReference type="NCBI Taxonomy" id="35708"/>
    <lineage>
        <taxon>Eukaryota</taxon>
        <taxon>Viridiplantae</taxon>
        <taxon>Streptophyta</taxon>
        <taxon>Embryophyta</taxon>
        <taxon>Tracheophyta</taxon>
        <taxon>Spermatophyta</taxon>
        <taxon>Magnoliopsida</taxon>
        <taxon>Liliopsida</taxon>
        <taxon>Poales</taxon>
        <taxon>Poaceae</taxon>
        <taxon>PACMAD clade</taxon>
        <taxon>Arundinoideae</taxon>
        <taxon>Arundineae</taxon>
        <taxon>Arundo</taxon>
    </lineage>
</organism>
<dbReference type="EMBL" id="GBRH01222292">
    <property type="protein sequence ID" value="JAD75603.1"/>
    <property type="molecule type" value="Transcribed_RNA"/>
</dbReference>
<reference evidence="1" key="2">
    <citation type="journal article" date="2015" name="Data Brief">
        <title>Shoot transcriptome of the giant reed, Arundo donax.</title>
        <authorList>
            <person name="Barrero R.A."/>
            <person name="Guerrero F.D."/>
            <person name="Moolhuijzen P."/>
            <person name="Goolsby J.A."/>
            <person name="Tidwell J."/>
            <person name="Bellgard S.E."/>
            <person name="Bellgard M.I."/>
        </authorList>
    </citation>
    <scope>NUCLEOTIDE SEQUENCE</scope>
    <source>
        <tissue evidence="1">Shoot tissue taken approximately 20 cm above the soil surface</tissue>
    </source>
</reference>
<evidence type="ECO:0000313" key="1">
    <source>
        <dbReference type="EMBL" id="JAD75603.1"/>
    </source>
</evidence>
<name>A0A0A9CMH1_ARUDO</name>